<dbReference type="RefSeq" id="WP_420904202.1">
    <property type="nucleotide sequence ID" value="NZ_BAAFGK010000002.1"/>
</dbReference>
<dbReference type="SUPFAM" id="SSF69754">
    <property type="entry name" value="Ribosome binding protein Y (YfiA homologue)"/>
    <property type="match status" value="1"/>
</dbReference>
<evidence type="ECO:0000313" key="2">
    <source>
        <dbReference type="Proteomes" id="UP001628193"/>
    </source>
</evidence>
<reference evidence="1 2" key="2">
    <citation type="submission" date="2024-09" db="EMBL/GenBank/DDBJ databases">
        <title>Draft genome sequence of Candidatus Magnetaquicoccaceae bacterium FCR-1.</title>
        <authorList>
            <person name="Shimoshige H."/>
            <person name="Shimamura S."/>
            <person name="Taoka A."/>
            <person name="Kobayashi H."/>
            <person name="Maekawa T."/>
        </authorList>
    </citation>
    <scope>NUCLEOTIDE SEQUENCE [LARGE SCALE GENOMIC DNA]</scope>
    <source>
        <strain evidence="1 2">FCR-1</strain>
    </source>
</reference>
<dbReference type="InterPro" id="IPR036567">
    <property type="entry name" value="RHF-like"/>
</dbReference>
<proteinExistence type="predicted"/>
<gene>
    <name evidence="1" type="primary">hpf</name>
    <name evidence="1" type="ORF">SIID45300_00803</name>
</gene>
<keyword evidence="2" id="KW-1185">Reference proteome</keyword>
<dbReference type="EMBL" id="BAAFGK010000002">
    <property type="protein sequence ID" value="GAB0056495.1"/>
    <property type="molecule type" value="Genomic_DNA"/>
</dbReference>
<name>A0ABQ0C6Z6_9PROT</name>
<organism evidence="1 2">
    <name type="scientific">Candidatus Magnetaquiglobus chichijimensis</name>
    <dbReference type="NCBI Taxonomy" id="3141448"/>
    <lineage>
        <taxon>Bacteria</taxon>
        <taxon>Pseudomonadati</taxon>
        <taxon>Pseudomonadota</taxon>
        <taxon>Magnetococcia</taxon>
        <taxon>Magnetococcales</taxon>
        <taxon>Candidatus Magnetaquicoccaceae</taxon>
        <taxon>Candidatus Magnetaquiglobus</taxon>
    </lineage>
</organism>
<protein>
    <submittedName>
        <fullName evidence="1">Ribosome hibernation promoting factor</fullName>
    </submittedName>
</protein>
<dbReference type="InterPro" id="IPR003489">
    <property type="entry name" value="RHF/RaiA"/>
</dbReference>
<accession>A0ABQ0C6Z6</accession>
<dbReference type="Proteomes" id="UP001628193">
    <property type="component" value="Unassembled WGS sequence"/>
</dbReference>
<reference evidence="1 2" key="1">
    <citation type="submission" date="2024-05" db="EMBL/GenBank/DDBJ databases">
        <authorList>
            <consortium name="Candidatus Magnetaquicoccaceae bacterium FCR-1 genome sequencing consortium"/>
            <person name="Shimoshige H."/>
            <person name="Shimamura S."/>
            <person name="Taoka A."/>
            <person name="Kobayashi H."/>
            <person name="Maekawa T."/>
        </authorList>
    </citation>
    <scope>NUCLEOTIDE SEQUENCE [LARGE SCALE GENOMIC DNA]</scope>
    <source>
        <strain evidence="1 2">FCR-1</strain>
    </source>
</reference>
<comment type="caution">
    <text evidence="1">The sequence shown here is derived from an EMBL/GenBank/DDBJ whole genome shotgun (WGS) entry which is preliminary data.</text>
</comment>
<dbReference type="Pfam" id="PF02482">
    <property type="entry name" value="Ribosomal_S30AE"/>
    <property type="match status" value="1"/>
</dbReference>
<evidence type="ECO:0000313" key="1">
    <source>
        <dbReference type="EMBL" id="GAB0056495.1"/>
    </source>
</evidence>
<dbReference type="NCBIfam" id="TIGR00741">
    <property type="entry name" value="yfiA"/>
    <property type="match status" value="1"/>
</dbReference>
<sequence length="101" mass="11400">MEVKIEGRQVEIGDELRDRIQKYFDNLDQRFGPLTHGRISVERKAHNNEQRASVKTVVNVAGKTISATKESSTVLAAVNETLDTLTEELLTHAEKSKKSHR</sequence>
<dbReference type="Gene3D" id="3.30.160.100">
    <property type="entry name" value="Ribosome hibernation promotion factor-like"/>
    <property type="match status" value="1"/>
</dbReference>